<dbReference type="Proteomes" id="UP000800093">
    <property type="component" value="Unassembled WGS sequence"/>
</dbReference>
<feature type="compositionally biased region" description="Low complexity" evidence="1">
    <location>
        <begin position="841"/>
        <end position="850"/>
    </location>
</feature>
<organism evidence="2 3">
    <name type="scientific">Lojkania enalia</name>
    <dbReference type="NCBI Taxonomy" id="147567"/>
    <lineage>
        <taxon>Eukaryota</taxon>
        <taxon>Fungi</taxon>
        <taxon>Dikarya</taxon>
        <taxon>Ascomycota</taxon>
        <taxon>Pezizomycotina</taxon>
        <taxon>Dothideomycetes</taxon>
        <taxon>Pleosporomycetidae</taxon>
        <taxon>Pleosporales</taxon>
        <taxon>Pleosporales incertae sedis</taxon>
        <taxon>Lojkania</taxon>
    </lineage>
</organism>
<dbReference type="AlphaFoldDB" id="A0A9P4K7E4"/>
<protein>
    <submittedName>
        <fullName evidence="2">Uncharacterized protein</fullName>
    </submittedName>
</protein>
<evidence type="ECO:0000256" key="1">
    <source>
        <dbReference type="SAM" id="MobiDB-lite"/>
    </source>
</evidence>
<feature type="region of interest" description="Disordered" evidence="1">
    <location>
        <begin position="1"/>
        <end position="48"/>
    </location>
</feature>
<evidence type="ECO:0000313" key="2">
    <source>
        <dbReference type="EMBL" id="KAF2261460.1"/>
    </source>
</evidence>
<feature type="region of interest" description="Disordered" evidence="1">
    <location>
        <begin position="503"/>
        <end position="528"/>
    </location>
</feature>
<feature type="compositionally biased region" description="Polar residues" evidence="1">
    <location>
        <begin position="36"/>
        <end position="48"/>
    </location>
</feature>
<feature type="region of interest" description="Disordered" evidence="1">
    <location>
        <begin position="63"/>
        <end position="87"/>
    </location>
</feature>
<feature type="compositionally biased region" description="Polar residues" evidence="1">
    <location>
        <begin position="332"/>
        <end position="343"/>
    </location>
</feature>
<proteinExistence type="predicted"/>
<name>A0A9P4K7E4_9PLEO</name>
<keyword evidence="3" id="KW-1185">Reference proteome</keyword>
<feature type="region of interest" description="Disordered" evidence="1">
    <location>
        <begin position="326"/>
        <end position="413"/>
    </location>
</feature>
<accession>A0A9P4K7E4</accession>
<dbReference type="EMBL" id="ML986657">
    <property type="protein sequence ID" value="KAF2261460.1"/>
    <property type="molecule type" value="Genomic_DNA"/>
</dbReference>
<feature type="region of interest" description="Disordered" evidence="1">
    <location>
        <begin position="443"/>
        <end position="491"/>
    </location>
</feature>
<feature type="region of interest" description="Disordered" evidence="1">
    <location>
        <begin position="838"/>
        <end position="865"/>
    </location>
</feature>
<feature type="region of interest" description="Disordered" evidence="1">
    <location>
        <begin position="712"/>
        <end position="743"/>
    </location>
</feature>
<feature type="region of interest" description="Disordered" evidence="1">
    <location>
        <begin position="108"/>
        <end position="147"/>
    </location>
</feature>
<feature type="compositionally biased region" description="Polar residues" evidence="1">
    <location>
        <begin position="109"/>
        <end position="126"/>
    </location>
</feature>
<feature type="compositionally biased region" description="Polar residues" evidence="1">
    <location>
        <begin position="351"/>
        <end position="387"/>
    </location>
</feature>
<feature type="region of interest" description="Disordered" evidence="1">
    <location>
        <begin position="546"/>
        <end position="584"/>
    </location>
</feature>
<feature type="compositionally biased region" description="Polar residues" evidence="1">
    <location>
        <begin position="202"/>
        <end position="214"/>
    </location>
</feature>
<reference evidence="3" key="1">
    <citation type="journal article" date="2020" name="Stud. Mycol.">
        <title>101 Dothideomycetes genomes: A test case for predicting lifestyles and emergence of pathogens.</title>
        <authorList>
            <person name="Haridas S."/>
            <person name="Albert R."/>
            <person name="Binder M."/>
            <person name="Bloem J."/>
            <person name="LaButti K."/>
            <person name="Salamov A."/>
            <person name="Andreopoulos B."/>
            <person name="Baker S."/>
            <person name="Barry K."/>
            <person name="Bills G."/>
            <person name="Bluhm B."/>
            <person name="Cannon C."/>
            <person name="Castanera R."/>
            <person name="Culley D."/>
            <person name="Daum C."/>
            <person name="Ezra D."/>
            <person name="Gonzalez J."/>
            <person name="Henrissat B."/>
            <person name="Kuo A."/>
            <person name="Liang C."/>
            <person name="Lipzen A."/>
            <person name="Lutzoni F."/>
            <person name="Magnuson J."/>
            <person name="Mondo S."/>
            <person name="Nolan M."/>
            <person name="Ohm R."/>
            <person name="Pangilinan J."/>
            <person name="Park H.-J."/>
            <person name="Ramirez L."/>
            <person name="Alfaro M."/>
            <person name="Sun H."/>
            <person name="Tritt A."/>
            <person name="Yoshinaga Y."/>
            <person name="Zwiers L.-H."/>
            <person name="Turgeon B."/>
            <person name="Goodwin S."/>
            <person name="Spatafora J."/>
            <person name="Crous P."/>
            <person name="Grigoriev I."/>
        </authorList>
    </citation>
    <scope>NUCLEOTIDE SEQUENCE [LARGE SCALE GENOMIC DNA]</scope>
    <source>
        <strain evidence="3">CBS 304.66</strain>
    </source>
</reference>
<feature type="region of interest" description="Disordered" evidence="1">
    <location>
        <begin position="932"/>
        <end position="985"/>
    </location>
</feature>
<evidence type="ECO:0000313" key="3">
    <source>
        <dbReference type="Proteomes" id="UP000800093"/>
    </source>
</evidence>
<dbReference type="OrthoDB" id="3437384at2759"/>
<sequence>MASKMCCTVEEGDRASSPALPNARLGDATPAKRPLLSNQCGSNGSRFTSARSEDLHELRQIFNNATDPGPTEATLAKSHHARAKRPSVYSLHSLHRVKSVHAFLKRKLSINSPKTDTDQTPKSNGNQKDEIASDPDTVIKSPRDGPVLQLKLTKDDLRRDLFSDKKPAEGGYDSDAEVLDDVARNIGKKTPSKRPSVHSIDWTPSTGSKPTPGSTEGHGNAQMNPENQQYEIRPPALATQPSLSGLFSHFASSPNLRIINPAEKDRKLRRSHSFSIINRPPSLAHPPLPSPLQLPSIRSSNEVPWSAFMAESLRLSQFAPVRPPSPELVHTTLHSHSTSGRIDTSIKHQNQDQSAATHVSVPQPTSAQLSNPSLHIHIQQPTSSRPSGSIREDAAPEGTHYAQESQDNSEDNPRRSVHLYSMRISHHLRSGSLLSWDALSDAPEIPAPPRPPFSRNASDMSKKSEAQASKHSRHQRRTSSTGFTSSKVPSRWGKVLHSEQFSRLDNDFQEDESSIYSSRPQSPPDSFRESLRNLSLSVLRDSAKNITAVSRKEPPIENSADDNTATPKASRDHEITNLQTDSETSAKDALLPRNNCVANTGKSKFREEFTPTPPRKKVSASASFMKFLRPRNSVRSRSDTNLETAKLNVSPDRNGTVSARNRSLSRSMMSLQAEQDALGKDKDAVPIWDNALKAHQAERASLFLPENKSLAVSGSPFRERSGSGGRPVSPMSLQNRKEDSKHAEKRLSLPLMHGPEYQDPGLFMGRRTLIQTDQSDISPGHEVQMAFDKQPEPATDIGAWGRYPSHTRGERAGSAGPADSVRPRDFALEAAVQFAMGADIGPTGRPKSPTGPGGKKKKKRIGDGRMIKSRSMTFGKTFLRNYAKIFRSQSTEFQRHGHGHRSSITTGGTLDFPELEMLPDVWRRGIVEEKSHESLKDEETNGVTDKGKRKEGDSMNTLRSPQDRDVTAGAPSEATDGARDEQNSTDRARVWSVYYENCIPNFPRASTDAGIELQDFSPSRPLSKHASSRSRTMPARFKHGRNASRISRASVGSVVQSFASCEAVEGDVGARADGDGRSVVSVRRSTMDLIERYREQEVSERERVLSLVRVESRK</sequence>
<gene>
    <name evidence="2" type="ORF">CC78DRAFT_355595</name>
</gene>
<feature type="compositionally biased region" description="Basic and acidic residues" evidence="1">
    <location>
        <begin position="976"/>
        <end position="985"/>
    </location>
</feature>
<feature type="compositionally biased region" description="Polar residues" evidence="1">
    <location>
        <begin position="478"/>
        <end position="488"/>
    </location>
</feature>
<feature type="compositionally biased region" description="Basic and acidic residues" evidence="1">
    <location>
        <begin position="932"/>
        <end position="953"/>
    </location>
</feature>
<feature type="compositionally biased region" description="Basic residues" evidence="1">
    <location>
        <begin position="186"/>
        <end position="196"/>
    </location>
</feature>
<feature type="region of interest" description="Disordered" evidence="1">
    <location>
        <begin position="185"/>
        <end position="225"/>
    </location>
</feature>
<comment type="caution">
    <text evidence="2">The sequence shown here is derived from an EMBL/GenBank/DDBJ whole genome shotgun (WGS) entry which is preliminary data.</text>
</comment>